<dbReference type="KEGG" id="dae:Dtox_2596"/>
<dbReference type="Pfam" id="PF14691">
    <property type="entry name" value="Fer4_20"/>
    <property type="match status" value="1"/>
</dbReference>
<reference evidence="3 4" key="1">
    <citation type="journal article" date="2009" name="Stand. Genomic Sci.">
        <title>Complete genome sequence of Desulfotomaculum acetoxidans type strain (5575).</title>
        <authorList>
            <person name="Spring S."/>
            <person name="Lapidus A."/>
            <person name="Schroder M."/>
            <person name="Gleim D."/>
            <person name="Sims D."/>
            <person name="Meincke L."/>
            <person name="Glavina Del Rio T."/>
            <person name="Tice H."/>
            <person name="Copeland A."/>
            <person name="Cheng J.F."/>
            <person name="Lucas S."/>
            <person name="Chen F."/>
            <person name="Nolan M."/>
            <person name="Bruce D."/>
            <person name="Goodwin L."/>
            <person name="Pitluck S."/>
            <person name="Ivanova N."/>
            <person name="Mavromatis K."/>
            <person name="Mikhailova N."/>
            <person name="Pati A."/>
            <person name="Chen A."/>
            <person name="Palaniappan K."/>
            <person name="Land M."/>
            <person name="Hauser L."/>
            <person name="Chang Y.J."/>
            <person name="Jeffries C.D."/>
            <person name="Chain P."/>
            <person name="Saunders E."/>
            <person name="Brettin T."/>
            <person name="Detter J.C."/>
            <person name="Goker M."/>
            <person name="Bristow J."/>
            <person name="Eisen J.A."/>
            <person name="Markowitz V."/>
            <person name="Hugenholtz P."/>
            <person name="Kyrpides N.C."/>
            <person name="Klenk H.P."/>
            <person name="Han C."/>
        </authorList>
    </citation>
    <scope>NUCLEOTIDE SEQUENCE [LARGE SCALE GENOMIC DNA]</scope>
    <source>
        <strain evidence="4">ATCC 49208 / DSM 771 / VKM B-1644</strain>
    </source>
</reference>
<gene>
    <name evidence="3" type="ordered locus">Dtox_2596</name>
</gene>
<dbReference type="Gene3D" id="1.10.1060.10">
    <property type="entry name" value="Alpha-helical ferredoxin"/>
    <property type="match status" value="1"/>
</dbReference>
<dbReference type="SUPFAM" id="SSF46548">
    <property type="entry name" value="alpha-helical ferredoxin"/>
    <property type="match status" value="1"/>
</dbReference>
<dbReference type="Pfam" id="PF07992">
    <property type="entry name" value="Pyr_redox_2"/>
    <property type="match status" value="1"/>
</dbReference>
<dbReference type="AlphaFoldDB" id="C8W0Z3"/>
<feature type="domain" description="Dihydroprymidine dehydrogenase" evidence="2">
    <location>
        <begin position="25"/>
        <end position="135"/>
    </location>
</feature>
<dbReference type="InterPro" id="IPR006004">
    <property type="entry name" value="SudA-like"/>
</dbReference>
<dbReference type="InterPro" id="IPR036188">
    <property type="entry name" value="FAD/NAD-bd_sf"/>
</dbReference>
<dbReference type="PRINTS" id="PR00368">
    <property type="entry name" value="FADPNR"/>
</dbReference>
<dbReference type="Proteomes" id="UP000002217">
    <property type="component" value="Chromosome"/>
</dbReference>
<dbReference type="GO" id="GO:0051536">
    <property type="term" value="F:iron-sulfur cluster binding"/>
    <property type="evidence" value="ECO:0007669"/>
    <property type="project" value="InterPro"/>
</dbReference>
<protein>
    <submittedName>
        <fullName evidence="3">Glutamate synthase (NADPH), homotetrameric</fullName>
    </submittedName>
</protein>
<proteinExistence type="predicted"/>
<sequence>MTEEKKSKKVVPTKYPMPHQDAAVRARNFEEVALGLDEETAVLEAQRCLQCKKEPCRKGCPVEVLIPDFIKLVAERDFAGAIKKLKEKNALPAVCGRVCPQENQCESYCTVGKKNEPVAIGRLERFCADWERTQGIEVPEIAPSTGKKVAIIGSGPGGLTCAADLAKLGHKVTIFEALHVAGGVLMYGIPQFRLPKEIVQAEIETLRKMGVEIEVNAVVGKFATIDELMKEEGFDAVYIGTGAGLPYFMEIPGENACGVYSANEFLTRTNLMKGYKFPEYDTPIKVGSKVAVLGGGNVAMDAARTALRLGASESWIVYRRSKEELPARHEEAEHAEEEGVKFAFLTSPVRVISNDEGWVTGMECVKYELGEPDASGRRRPIAIKGSEFIMDVDTVVVAIGQGPNPLVPKTTEGLETNKRGNIVADPATGATSKPGVYAGGDVVTGAATVILAMGAGRVAAKSMHEYLSK</sequence>
<dbReference type="RefSeq" id="WP_015758084.1">
    <property type="nucleotide sequence ID" value="NC_013216.1"/>
</dbReference>
<dbReference type="PRINTS" id="PR00411">
    <property type="entry name" value="PNDRDTASEI"/>
</dbReference>
<dbReference type="PANTHER" id="PTHR42783">
    <property type="entry name" value="GLUTAMATE SYNTHASE [NADPH] SMALL CHAIN"/>
    <property type="match status" value="1"/>
</dbReference>
<dbReference type="STRING" id="485916.Dtox_2596"/>
<name>C8W0Z3_DESAS</name>
<dbReference type="NCBIfam" id="TIGR01316">
    <property type="entry name" value="gltA"/>
    <property type="match status" value="1"/>
</dbReference>
<feature type="domain" description="FAD/NAD(P)-binding" evidence="1">
    <location>
        <begin position="147"/>
        <end position="456"/>
    </location>
</feature>
<dbReference type="InterPro" id="IPR028261">
    <property type="entry name" value="DPD_II"/>
</dbReference>
<accession>C8W0Z3</accession>
<dbReference type="EMBL" id="CP001720">
    <property type="protein sequence ID" value="ACV63389.1"/>
    <property type="molecule type" value="Genomic_DNA"/>
</dbReference>
<dbReference type="InterPro" id="IPR023753">
    <property type="entry name" value="FAD/NAD-binding_dom"/>
</dbReference>
<dbReference type="OrthoDB" id="9803192at2"/>
<dbReference type="Gene3D" id="3.50.50.60">
    <property type="entry name" value="FAD/NAD(P)-binding domain"/>
    <property type="match status" value="2"/>
</dbReference>
<keyword evidence="4" id="KW-1185">Reference proteome</keyword>
<dbReference type="GO" id="GO:0016491">
    <property type="term" value="F:oxidoreductase activity"/>
    <property type="evidence" value="ECO:0007669"/>
    <property type="project" value="InterPro"/>
</dbReference>
<dbReference type="eggNOG" id="COG0493">
    <property type="taxonomic scope" value="Bacteria"/>
</dbReference>
<evidence type="ECO:0000313" key="3">
    <source>
        <dbReference type="EMBL" id="ACV63389.1"/>
    </source>
</evidence>
<evidence type="ECO:0000259" key="2">
    <source>
        <dbReference type="Pfam" id="PF14691"/>
    </source>
</evidence>
<dbReference type="PANTHER" id="PTHR42783:SF3">
    <property type="entry name" value="GLUTAMATE SYNTHASE [NADPH] SMALL CHAIN-RELATED"/>
    <property type="match status" value="1"/>
</dbReference>
<dbReference type="HOGENOM" id="CLU_000422_3_3_9"/>
<dbReference type="SUPFAM" id="SSF51971">
    <property type="entry name" value="Nucleotide-binding domain"/>
    <property type="match status" value="1"/>
</dbReference>
<dbReference type="InterPro" id="IPR009051">
    <property type="entry name" value="Helical_ferredxn"/>
</dbReference>
<organism evidence="3 4">
    <name type="scientific">Desulfofarcimen acetoxidans (strain ATCC 49208 / DSM 771 / KCTC 5769 / VKM B-1644 / 5575)</name>
    <name type="common">Desulfotomaculum acetoxidans</name>
    <dbReference type="NCBI Taxonomy" id="485916"/>
    <lineage>
        <taxon>Bacteria</taxon>
        <taxon>Bacillati</taxon>
        <taxon>Bacillota</taxon>
        <taxon>Clostridia</taxon>
        <taxon>Eubacteriales</taxon>
        <taxon>Peptococcaceae</taxon>
        <taxon>Desulfofarcimen</taxon>
    </lineage>
</organism>
<evidence type="ECO:0000313" key="4">
    <source>
        <dbReference type="Proteomes" id="UP000002217"/>
    </source>
</evidence>
<evidence type="ECO:0000259" key="1">
    <source>
        <dbReference type="Pfam" id="PF07992"/>
    </source>
</evidence>